<dbReference type="InterPro" id="IPR029057">
    <property type="entry name" value="PRTase-like"/>
</dbReference>
<dbReference type="InterPro" id="IPR000836">
    <property type="entry name" value="PRTase_dom"/>
</dbReference>
<protein>
    <submittedName>
        <fullName evidence="2">ComF family protein</fullName>
    </submittedName>
</protein>
<evidence type="ECO:0000313" key="2">
    <source>
        <dbReference type="EMBL" id="RNB77090.1"/>
    </source>
</evidence>
<evidence type="ECO:0000256" key="1">
    <source>
        <dbReference type="ARBA" id="ARBA00008007"/>
    </source>
</evidence>
<dbReference type="RefSeq" id="WP_122907130.1">
    <property type="nucleotide sequence ID" value="NZ_CBCSBE010000018.1"/>
</dbReference>
<dbReference type="CDD" id="cd06223">
    <property type="entry name" value="PRTases_typeI"/>
    <property type="match status" value="1"/>
</dbReference>
<evidence type="ECO:0000313" key="3">
    <source>
        <dbReference type="Proteomes" id="UP000282028"/>
    </source>
</evidence>
<accession>A0A3M8CMX6</accession>
<comment type="caution">
    <text evidence="2">The sequence shown here is derived from an EMBL/GenBank/DDBJ whole genome shotgun (WGS) entry which is preliminary data.</text>
</comment>
<dbReference type="Proteomes" id="UP000282028">
    <property type="component" value="Unassembled WGS sequence"/>
</dbReference>
<reference evidence="2 3" key="1">
    <citation type="submission" date="2018-10" db="EMBL/GenBank/DDBJ databases">
        <title>Phylogenomics of Brevibacillus.</title>
        <authorList>
            <person name="Dunlap C."/>
        </authorList>
    </citation>
    <scope>NUCLEOTIDE SEQUENCE [LARGE SCALE GENOMIC DNA]</scope>
    <source>
        <strain evidence="2 3">JCM 12215</strain>
    </source>
</reference>
<dbReference type="SUPFAM" id="SSF53271">
    <property type="entry name" value="PRTase-like"/>
    <property type="match status" value="1"/>
</dbReference>
<dbReference type="Gene3D" id="3.40.50.2020">
    <property type="match status" value="1"/>
</dbReference>
<comment type="similarity">
    <text evidence="1">Belongs to the ComF/GntX family.</text>
</comment>
<dbReference type="PANTHER" id="PTHR47505:SF1">
    <property type="entry name" value="DNA UTILIZATION PROTEIN YHGH"/>
    <property type="match status" value="1"/>
</dbReference>
<dbReference type="InterPro" id="IPR051910">
    <property type="entry name" value="ComF/GntX_DNA_util-trans"/>
</dbReference>
<dbReference type="OrthoDB" id="9779910at2"/>
<dbReference type="PANTHER" id="PTHR47505">
    <property type="entry name" value="DNA UTILIZATION PROTEIN YHGH"/>
    <property type="match status" value="1"/>
</dbReference>
<keyword evidence="3" id="KW-1185">Reference proteome</keyword>
<dbReference type="AlphaFoldDB" id="A0A3M8CMX6"/>
<proteinExistence type="inferred from homology"/>
<dbReference type="EMBL" id="RHHR01000002">
    <property type="protein sequence ID" value="RNB77090.1"/>
    <property type="molecule type" value="Genomic_DNA"/>
</dbReference>
<organism evidence="2 3">
    <name type="scientific">Brevibacillus invocatus</name>
    <dbReference type="NCBI Taxonomy" id="173959"/>
    <lineage>
        <taxon>Bacteria</taxon>
        <taxon>Bacillati</taxon>
        <taxon>Bacillota</taxon>
        <taxon>Bacilli</taxon>
        <taxon>Bacillales</taxon>
        <taxon>Paenibacillaceae</taxon>
        <taxon>Brevibacillus</taxon>
    </lineage>
</organism>
<sequence length="265" mass="30148">MSQRGCVRCGIRVAARNQREAVVRSWAVRLSGRTSYAHMYRLVDQLPLCAGCLEEMPVIGERICEQCGRSWEHQGQQNLLESRALRCRDCRSIGESALGGNRGLLRYDDWGKDLLGLYKYRGDERLADFFGKLLTLAIYRYFRSGQFDYLVAVPLHAKRLSERGFNQMERVAGQLSRAIGVPVQDALTRTKETAKLSQQTGREVRIHSMQDAFAWKGEAAHPKKPSRILLLDDIYTTGSTLRACAQAIHKDETVKSHIWSLTIFR</sequence>
<gene>
    <name evidence="2" type="ORF">EDM52_00760</name>
</gene>
<name>A0A3M8CMX6_9BACL</name>